<protein>
    <submittedName>
        <fullName evidence="1">Uncharacterized protein</fullName>
    </submittedName>
</protein>
<dbReference type="Proteomes" id="UP001241110">
    <property type="component" value="Unassembled WGS sequence"/>
</dbReference>
<evidence type="ECO:0000313" key="2">
    <source>
        <dbReference type="Proteomes" id="UP001241110"/>
    </source>
</evidence>
<gene>
    <name evidence="1" type="ORF">QNI16_20510</name>
</gene>
<dbReference type="AlphaFoldDB" id="A0AAE3U7Y2"/>
<sequence length="54" mass="6258">MSLKSRLDTLLADAKWNFDLADCDHILRIDSHTLLTAKVIELLKQQNFDCIELE</sequence>
<organism evidence="1 2">
    <name type="scientific">Xanthocytophaga flava</name>
    <dbReference type="NCBI Taxonomy" id="3048013"/>
    <lineage>
        <taxon>Bacteria</taxon>
        <taxon>Pseudomonadati</taxon>
        <taxon>Bacteroidota</taxon>
        <taxon>Cytophagia</taxon>
        <taxon>Cytophagales</taxon>
        <taxon>Rhodocytophagaceae</taxon>
        <taxon>Xanthocytophaga</taxon>
    </lineage>
</organism>
<name>A0AAE3U7Y2_9BACT</name>
<reference evidence="1" key="1">
    <citation type="submission" date="2023-05" db="EMBL/GenBank/DDBJ databases">
        <authorList>
            <person name="Zhang X."/>
        </authorList>
    </citation>
    <scope>NUCLEOTIDE SEQUENCE</scope>
    <source>
        <strain evidence="1">YF14B1</strain>
    </source>
</reference>
<accession>A0AAE3U7Y2</accession>
<dbReference type="EMBL" id="JASJOS010000009">
    <property type="protein sequence ID" value="MDJ1482896.1"/>
    <property type="molecule type" value="Genomic_DNA"/>
</dbReference>
<proteinExistence type="predicted"/>
<comment type="caution">
    <text evidence="1">The sequence shown here is derived from an EMBL/GenBank/DDBJ whole genome shotgun (WGS) entry which is preliminary data.</text>
</comment>
<dbReference type="RefSeq" id="WP_313982298.1">
    <property type="nucleotide sequence ID" value="NZ_JASJOR010000002.1"/>
</dbReference>
<evidence type="ECO:0000313" key="1">
    <source>
        <dbReference type="EMBL" id="MDJ1482896.1"/>
    </source>
</evidence>